<reference evidence="2" key="1">
    <citation type="journal article" date="2019" name="Nat. Commun.">
        <title>The genome of broomcorn millet.</title>
        <authorList>
            <person name="Zou C."/>
            <person name="Miki D."/>
            <person name="Li D."/>
            <person name="Tang Q."/>
            <person name="Xiao L."/>
            <person name="Rajput S."/>
            <person name="Deng P."/>
            <person name="Jia W."/>
            <person name="Huang R."/>
            <person name="Zhang M."/>
            <person name="Sun Y."/>
            <person name="Hu J."/>
            <person name="Fu X."/>
            <person name="Schnable P.S."/>
            <person name="Li F."/>
            <person name="Zhang H."/>
            <person name="Feng B."/>
            <person name="Zhu X."/>
            <person name="Liu R."/>
            <person name="Schnable J.C."/>
            <person name="Zhu J.-K."/>
            <person name="Zhang H."/>
        </authorList>
    </citation>
    <scope>NUCLEOTIDE SEQUENCE [LARGE SCALE GENOMIC DNA]</scope>
</reference>
<evidence type="ECO:0000313" key="1">
    <source>
        <dbReference type="EMBL" id="RLM86367.1"/>
    </source>
</evidence>
<dbReference type="InterPro" id="IPR036397">
    <property type="entry name" value="RNaseH_sf"/>
</dbReference>
<dbReference type="PANTHER" id="PTHR48475">
    <property type="entry name" value="RIBONUCLEASE H"/>
    <property type="match status" value="1"/>
</dbReference>
<accession>A0A3L6QR99</accession>
<protein>
    <submittedName>
        <fullName evidence="1">Uncharacterized protein</fullName>
    </submittedName>
</protein>
<comment type="caution">
    <text evidence="1">The sequence shown here is derived from an EMBL/GenBank/DDBJ whole genome shotgun (WGS) entry which is preliminary data.</text>
</comment>
<dbReference type="AlphaFoldDB" id="A0A3L6QR99"/>
<dbReference type="OrthoDB" id="686884at2759"/>
<organism evidence="1 2">
    <name type="scientific">Panicum miliaceum</name>
    <name type="common">Proso millet</name>
    <name type="synonym">Broomcorn millet</name>
    <dbReference type="NCBI Taxonomy" id="4540"/>
    <lineage>
        <taxon>Eukaryota</taxon>
        <taxon>Viridiplantae</taxon>
        <taxon>Streptophyta</taxon>
        <taxon>Embryophyta</taxon>
        <taxon>Tracheophyta</taxon>
        <taxon>Spermatophyta</taxon>
        <taxon>Magnoliopsida</taxon>
        <taxon>Liliopsida</taxon>
        <taxon>Poales</taxon>
        <taxon>Poaceae</taxon>
        <taxon>PACMAD clade</taxon>
        <taxon>Panicoideae</taxon>
        <taxon>Panicodae</taxon>
        <taxon>Paniceae</taxon>
        <taxon>Panicinae</taxon>
        <taxon>Panicum</taxon>
        <taxon>Panicum sect. Panicum</taxon>
    </lineage>
</organism>
<name>A0A3L6QR99_PANMI</name>
<gene>
    <name evidence="1" type="ORF">C2845_PM04G09180</name>
</gene>
<dbReference type="EMBL" id="PQIB02000011">
    <property type="protein sequence ID" value="RLM86367.1"/>
    <property type="molecule type" value="Genomic_DNA"/>
</dbReference>
<evidence type="ECO:0000313" key="2">
    <source>
        <dbReference type="Proteomes" id="UP000275267"/>
    </source>
</evidence>
<dbReference type="GO" id="GO:0003676">
    <property type="term" value="F:nucleic acid binding"/>
    <property type="evidence" value="ECO:0007669"/>
    <property type="project" value="InterPro"/>
</dbReference>
<dbReference type="Proteomes" id="UP000275267">
    <property type="component" value="Unassembled WGS sequence"/>
</dbReference>
<dbReference type="STRING" id="4540.A0A3L6QR99"/>
<dbReference type="Gene3D" id="3.30.420.10">
    <property type="entry name" value="Ribonuclease H-like superfamily/Ribonuclease H"/>
    <property type="match status" value="1"/>
</dbReference>
<sequence>MILQGLKPRIFDRLKKFGGRWVAELPAVLWSLRTTPSRATGFTPFFMVYGSEAILPTDLEYGSPRVRAYDEQGNQASLEDAQDQLDEARDMALLHSAKYQQALRRHHSRKVQGRAFNIGDLVLRLVQDNRGRHKLTPPWEGPFVIAQVLRPGTYKLATPDGRIFSNAWNIEQLRRFYP</sequence>
<keyword evidence="2" id="KW-1185">Reference proteome</keyword>
<proteinExistence type="predicted"/>
<dbReference type="PANTHER" id="PTHR48475:SF2">
    <property type="entry name" value="RIBONUCLEASE H"/>
    <property type="match status" value="1"/>
</dbReference>